<dbReference type="PANTHER" id="PTHR45737:SF6">
    <property type="entry name" value="VON WILLEBRAND FACTOR A DOMAIN-CONTAINING PROTEIN 5A"/>
    <property type="match status" value="1"/>
</dbReference>
<feature type="domain" description="VIT" evidence="3">
    <location>
        <begin position="8"/>
        <end position="138"/>
    </location>
</feature>
<dbReference type="Gene3D" id="3.40.50.410">
    <property type="entry name" value="von Willebrand factor, type A domain"/>
    <property type="match status" value="1"/>
</dbReference>
<dbReference type="Pfam" id="PF08487">
    <property type="entry name" value="VIT"/>
    <property type="match status" value="1"/>
</dbReference>
<accession>A0A0C3NIW5</accession>
<protein>
    <recommendedName>
        <fullName evidence="6">VIT domain-containing protein</fullName>
    </recommendedName>
</protein>
<evidence type="ECO:0000256" key="1">
    <source>
        <dbReference type="SAM" id="MobiDB-lite"/>
    </source>
</evidence>
<gene>
    <name evidence="4" type="ORF">PHLGIDRAFT_109042</name>
</gene>
<feature type="compositionally biased region" description="Pro residues" evidence="1">
    <location>
        <begin position="702"/>
        <end position="719"/>
    </location>
</feature>
<dbReference type="InterPro" id="IPR002035">
    <property type="entry name" value="VWF_A"/>
</dbReference>
<proteinExistence type="predicted"/>
<reference evidence="4 5" key="1">
    <citation type="journal article" date="2014" name="PLoS Genet.">
        <title>Analysis of the Phlebiopsis gigantea genome, transcriptome and secretome provides insight into its pioneer colonization strategies of wood.</title>
        <authorList>
            <person name="Hori C."/>
            <person name="Ishida T."/>
            <person name="Igarashi K."/>
            <person name="Samejima M."/>
            <person name="Suzuki H."/>
            <person name="Master E."/>
            <person name="Ferreira P."/>
            <person name="Ruiz-Duenas F.J."/>
            <person name="Held B."/>
            <person name="Canessa P."/>
            <person name="Larrondo L.F."/>
            <person name="Schmoll M."/>
            <person name="Druzhinina I.S."/>
            <person name="Kubicek C.P."/>
            <person name="Gaskell J.A."/>
            <person name="Kersten P."/>
            <person name="St John F."/>
            <person name="Glasner J."/>
            <person name="Sabat G."/>
            <person name="Splinter BonDurant S."/>
            <person name="Syed K."/>
            <person name="Yadav J."/>
            <person name="Mgbeahuruike A.C."/>
            <person name="Kovalchuk A."/>
            <person name="Asiegbu F.O."/>
            <person name="Lackner G."/>
            <person name="Hoffmeister D."/>
            <person name="Rencoret J."/>
            <person name="Gutierrez A."/>
            <person name="Sun H."/>
            <person name="Lindquist E."/>
            <person name="Barry K."/>
            <person name="Riley R."/>
            <person name="Grigoriev I.V."/>
            <person name="Henrissat B."/>
            <person name="Kues U."/>
            <person name="Berka R.M."/>
            <person name="Martinez A.T."/>
            <person name="Covert S.F."/>
            <person name="Blanchette R.A."/>
            <person name="Cullen D."/>
        </authorList>
    </citation>
    <scope>NUCLEOTIDE SEQUENCE [LARGE SCALE GENOMIC DNA]</scope>
    <source>
        <strain evidence="4 5">11061_1 CR5-6</strain>
    </source>
</reference>
<dbReference type="Pfam" id="PF13768">
    <property type="entry name" value="VWA_3"/>
    <property type="match status" value="1"/>
</dbReference>
<dbReference type="HOGENOM" id="CLU_003826_0_0_1"/>
<evidence type="ECO:0008006" key="6">
    <source>
        <dbReference type="Google" id="ProtNLM"/>
    </source>
</evidence>
<evidence type="ECO:0000259" key="3">
    <source>
        <dbReference type="PROSITE" id="PS51468"/>
    </source>
</evidence>
<dbReference type="Proteomes" id="UP000053257">
    <property type="component" value="Unassembled WGS sequence"/>
</dbReference>
<name>A0A0C3NIW5_PHLG1</name>
<evidence type="ECO:0000313" key="4">
    <source>
        <dbReference type="EMBL" id="KIP04809.1"/>
    </source>
</evidence>
<dbReference type="InterPro" id="IPR036465">
    <property type="entry name" value="vWFA_dom_sf"/>
</dbReference>
<dbReference type="OrthoDB" id="1729737at2759"/>
<keyword evidence="5" id="KW-1185">Reference proteome</keyword>
<evidence type="ECO:0000259" key="2">
    <source>
        <dbReference type="PROSITE" id="PS50234"/>
    </source>
</evidence>
<dbReference type="PROSITE" id="PS51468">
    <property type="entry name" value="VIT"/>
    <property type="match status" value="1"/>
</dbReference>
<dbReference type="STRING" id="745531.A0A0C3NIW5"/>
<feature type="compositionally biased region" description="Basic and acidic residues" evidence="1">
    <location>
        <begin position="595"/>
        <end position="604"/>
    </location>
</feature>
<sequence>MQLNSDKPCGIVHVDAGSDLYLPLEQTEVHADVVDVSALVTITQHFWQYSPSRPSRAKYVFPVPSRAAVCGFEMVAADGTVITAVVKEKEEAKREHQAAIRQGHMTGLVEHVTDDIFSLSLGALPAQQMVTTKITYVLNLMDDDSSDQVRLQLPMYIGMRYGSPPSGMAGAQTVPPHRIRISVDVRMQGVVKKVASPTHPSVVTGPSGISHAARTANYTSSDFLTQDFVLVVTAEGLDAPRAPNGSLAIQLNIVPKFNLPPVPEQEYIFLVDRSGSMGGQRIETAKRALVMLLRSLPTQGTWFNIVSFGTRSDSLWGESVRYDEHSMIRATRYIDEMSANYGGTKMRSALQQVFSLRNNNIPTSVFVLTDGEAHNIDKTIEPVEQAVASAVKSAPVRVFTLGIGETTSSALCEGMARAGSGLCLMATTAETIIGKCSRLVRASRTYILSNIIVDWGVRNDLVEAYRTGSTELKTVRQAPAEISAIYPGNRFAVFALIEDPSFRPPSEVVIRAQRDGQGEVLQFPVPVQLVEFPPEHYPQPLIQTLAARRAIMDIEDSNRHLLTSDAKALVIRLGVQYQLASNYTSFVAVDKRTRGDNYSEKPVEEEYSSYNPFRQTRRHSMSIPPSPHVGSSSPPPVHSRGYSSYRGKPPASIQAHSIGLGIAQPTGPPPPASGFVTIGSPGAPAPPPAPRSARTSHHLAHLPPPAPAAPPPVPQPSSPSPAVKVPASDADEYEIDIRLKKKRKGVAKHSVHRSLDVEADCEDGSGGNTLQETEDRVMALIRLQSFDGSFPPNDRLVTLLGGSMSLAEAQALGVSEKVWATALAIAYLRQHMKDQPELLEGLVEKATGFIQAQTLSIDVGALFSRAEAFFSPV</sequence>
<dbReference type="PANTHER" id="PTHR45737">
    <property type="entry name" value="VON WILLEBRAND FACTOR A DOMAIN-CONTAINING PROTEIN 5A"/>
    <property type="match status" value="1"/>
</dbReference>
<dbReference type="PROSITE" id="PS50234">
    <property type="entry name" value="VWFA"/>
    <property type="match status" value="1"/>
</dbReference>
<dbReference type="SMART" id="SM00609">
    <property type="entry name" value="VIT"/>
    <property type="match status" value="1"/>
</dbReference>
<dbReference type="InterPro" id="IPR013694">
    <property type="entry name" value="VIT"/>
</dbReference>
<dbReference type="EMBL" id="KN840561">
    <property type="protein sequence ID" value="KIP04809.1"/>
    <property type="molecule type" value="Genomic_DNA"/>
</dbReference>
<dbReference type="SUPFAM" id="SSF53300">
    <property type="entry name" value="vWA-like"/>
    <property type="match status" value="1"/>
</dbReference>
<feature type="region of interest" description="Disordered" evidence="1">
    <location>
        <begin position="595"/>
        <end position="728"/>
    </location>
</feature>
<dbReference type="SMART" id="SM00327">
    <property type="entry name" value="VWA"/>
    <property type="match status" value="1"/>
</dbReference>
<dbReference type="AlphaFoldDB" id="A0A0C3NIW5"/>
<evidence type="ECO:0000313" key="5">
    <source>
        <dbReference type="Proteomes" id="UP000053257"/>
    </source>
</evidence>
<feature type="domain" description="VWFA" evidence="2">
    <location>
        <begin position="266"/>
        <end position="465"/>
    </location>
</feature>
<organism evidence="4 5">
    <name type="scientific">Phlebiopsis gigantea (strain 11061_1 CR5-6)</name>
    <name type="common">White-rot fungus</name>
    <name type="synonym">Peniophora gigantea</name>
    <dbReference type="NCBI Taxonomy" id="745531"/>
    <lineage>
        <taxon>Eukaryota</taxon>
        <taxon>Fungi</taxon>
        <taxon>Dikarya</taxon>
        <taxon>Basidiomycota</taxon>
        <taxon>Agaricomycotina</taxon>
        <taxon>Agaricomycetes</taxon>
        <taxon>Polyporales</taxon>
        <taxon>Phanerochaetaceae</taxon>
        <taxon>Phlebiopsis</taxon>
    </lineage>
</organism>